<dbReference type="Proteomes" id="UP000009022">
    <property type="component" value="Unassembled WGS sequence"/>
</dbReference>
<dbReference type="Pfam" id="PF24782">
    <property type="entry name" value="WD40_MABP1-WDR62_2nd"/>
    <property type="match status" value="1"/>
</dbReference>
<dbReference type="RefSeq" id="XP_002113549.1">
    <property type="nucleotide sequence ID" value="XM_002113513.1"/>
</dbReference>
<dbReference type="InParanoid" id="B3S0K2"/>
<keyword evidence="1" id="KW-0853">WD repeat</keyword>
<dbReference type="InterPro" id="IPR015943">
    <property type="entry name" value="WD40/YVTN_repeat-like_dom_sf"/>
</dbReference>
<feature type="repeat" description="WD" evidence="1">
    <location>
        <begin position="92"/>
        <end position="135"/>
    </location>
</feature>
<dbReference type="AlphaFoldDB" id="B3S0K2"/>
<evidence type="ECO:0000256" key="1">
    <source>
        <dbReference type="PROSITE-ProRule" id="PRU00221"/>
    </source>
</evidence>
<evidence type="ECO:0000313" key="3">
    <source>
        <dbReference type="EMBL" id="EDV24023.1"/>
    </source>
</evidence>
<dbReference type="SUPFAM" id="SSF50978">
    <property type="entry name" value="WD40 repeat-like"/>
    <property type="match status" value="2"/>
</dbReference>
<dbReference type="KEGG" id="tad:TRIADDRAFT_26392"/>
<dbReference type="PROSITE" id="PS50294">
    <property type="entry name" value="WD_REPEATS_REGION"/>
    <property type="match status" value="1"/>
</dbReference>
<dbReference type="Gene3D" id="2.130.10.10">
    <property type="entry name" value="YVTN repeat-like/Quinoprotein amine dehydrogenase"/>
    <property type="match status" value="4"/>
</dbReference>
<dbReference type="STRING" id="10228.B3S0K2"/>
<dbReference type="SMART" id="SM00320">
    <property type="entry name" value="WD40"/>
    <property type="match status" value="12"/>
</dbReference>
<name>B3S0K2_TRIAD</name>
<evidence type="ECO:0000313" key="4">
    <source>
        <dbReference type="Proteomes" id="UP000009022"/>
    </source>
</evidence>
<dbReference type="PANTHER" id="PTHR45589:SF1">
    <property type="entry name" value="WD REPEAT DOMAIN 62, ISOFORM G"/>
    <property type="match status" value="1"/>
</dbReference>
<dbReference type="OrthoDB" id="6154712at2759"/>
<dbReference type="GeneID" id="6754762"/>
<dbReference type="eggNOG" id="KOG1408">
    <property type="taxonomic scope" value="Eukaryota"/>
</dbReference>
<dbReference type="InterPro" id="IPR052779">
    <property type="entry name" value="WDR62"/>
</dbReference>
<dbReference type="PROSITE" id="PS50082">
    <property type="entry name" value="WD_REPEATS_2"/>
    <property type="match status" value="2"/>
</dbReference>
<dbReference type="EMBL" id="DS985246">
    <property type="protein sequence ID" value="EDV24023.1"/>
    <property type="molecule type" value="Genomic_DNA"/>
</dbReference>
<dbReference type="Pfam" id="PF00400">
    <property type="entry name" value="WD40"/>
    <property type="match status" value="2"/>
</dbReference>
<organism evidence="3 4">
    <name type="scientific">Trichoplax adhaerens</name>
    <name type="common">Trichoplax reptans</name>
    <dbReference type="NCBI Taxonomy" id="10228"/>
    <lineage>
        <taxon>Eukaryota</taxon>
        <taxon>Metazoa</taxon>
        <taxon>Placozoa</taxon>
        <taxon>Uniplacotomia</taxon>
        <taxon>Trichoplacea</taxon>
        <taxon>Trichoplacidae</taxon>
        <taxon>Trichoplax</taxon>
    </lineage>
</organism>
<feature type="non-terminal residue" evidence="3">
    <location>
        <position position="1"/>
    </location>
</feature>
<gene>
    <name evidence="3" type="ORF">TRIADDRAFT_26392</name>
</gene>
<dbReference type="CTD" id="6754762"/>
<reference evidence="3 4" key="1">
    <citation type="journal article" date="2008" name="Nature">
        <title>The Trichoplax genome and the nature of placozoans.</title>
        <authorList>
            <person name="Srivastava M."/>
            <person name="Begovic E."/>
            <person name="Chapman J."/>
            <person name="Putnam N.H."/>
            <person name="Hellsten U."/>
            <person name="Kawashima T."/>
            <person name="Kuo A."/>
            <person name="Mitros T."/>
            <person name="Salamov A."/>
            <person name="Carpenter M.L."/>
            <person name="Signorovitch A.Y."/>
            <person name="Moreno M.A."/>
            <person name="Kamm K."/>
            <person name="Grimwood J."/>
            <person name="Schmutz J."/>
            <person name="Shapiro H."/>
            <person name="Grigoriev I.V."/>
            <person name="Buss L.W."/>
            <person name="Schierwater B."/>
            <person name="Dellaporta S.L."/>
            <person name="Rokhsar D.S."/>
        </authorList>
    </citation>
    <scope>NUCLEOTIDE SEQUENCE [LARGE SCALE GENOMIC DNA]</scope>
    <source>
        <strain evidence="3 4">Grell-BS-1999</strain>
    </source>
</reference>
<dbReference type="PANTHER" id="PTHR45589">
    <property type="entry name" value="WD REPEAT DOMAIN 62, ISOFORM G"/>
    <property type="match status" value="1"/>
</dbReference>
<protein>
    <recommendedName>
        <fullName evidence="2">MABP1/WDR62 second WD40 domain-containing protein</fullName>
    </recommendedName>
</protein>
<dbReference type="InterPro" id="IPR001680">
    <property type="entry name" value="WD40_rpt"/>
</dbReference>
<dbReference type="OMA" id="SANMTFD"/>
<keyword evidence="4" id="KW-1185">Reference proteome</keyword>
<dbReference type="HOGENOM" id="CLU_002067_2_0_1"/>
<dbReference type="InterPro" id="IPR036322">
    <property type="entry name" value="WD40_repeat_dom_sf"/>
</dbReference>
<evidence type="ECO:0000259" key="2">
    <source>
        <dbReference type="Pfam" id="PF24782"/>
    </source>
</evidence>
<accession>B3S0K2</accession>
<proteinExistence type="predicted"/>
<dbReference type="InterPro" id="IPR056162">
    <property type="entry name" value="WD40_MABP1-WDR62_2nd"/>
</dbReference>
<sequence length="695" mass="76946">QLEQVIGITATNCSSLTCDPSSGTIAYLAGCVIVLYNPKTNRQSHIFNTARKCLKCVAFSEDGRYIVSGESGHLPAVRVWDLSDNNNQAAEYLGHKFSVACVAFSPNNKLVISVGDQHDMSVNVWSLKTGQIVACNKISVQAQSLSFAEDGSYFVTAGLRHVRFWYFAKNSSKVGDRQPLIGRSGLLGELRSNMFCDVACGIGDNASSTYCITKSGLLCCFNSKRMLEKWVELKASSASSVVVDENYIYCGCSSGIVRIFNCSTLGFVTSLPKPHRLGIDLANSVDPSAMVYKADPDIKYPDVVAMVYDSINKLVTCTYNDHSLYIWNLRDLQKIDKSRSFLFHAGCVWDVKVIEMRAHLPVGSFVTCSSDDTIRFWNLDLDACQDTLRFRKNIFSDELFRVLYTDKEFTNLVETVTVGSSNTPASPSVEHQKSIGVRCMNINNNGQYLASGDRSGFIRIHDLQFMDELVKVEAHDAEVLCVSFLDVDSGHDLLASASRDRLIHVFHFDGKSCNLVQTIDDHSGSITSVHFAVVKDNLHLLSCGTDKSILFRTAQEEPEFQFIRSNIVVSKTTLYDMDIDCRRKFAVTACQDRNVRIYNIKTGKLKKSYKGSVTDDGTLIKVALDPSGSYVATSSSDKFVSIHEFYSGDCIAQMSGHAEIITGIAFTNDGERLITVSGDSCIFVWKLPSFVTQVR</sequence>
<feature type="repeat" description="WD" evidence="1">
    <location>
        <begin position="654"/>
        <end position="687"/>
    </location>
</feature>
<feature type="domain" description="MABP1/WDR62 second WD40" evidence="2">
    <location>
        <begin position="355"/>
        <end position="687"/>
    </location>
</feature>
<dbReference type="PhylomeDB" id="B3S0K2"/>